<dbReference type="Proteomes" id="UP000035880">
    <property type="component" value="Chromosome 3L"/>
</dbReference>
<name>A0A0J9RUB9_DROSI</name>
<dbReference type="GO" id="GO:0005179">
    <property type="term" value="F:hormone activity"/>
    <property type="evidence" value="ECO:0007669"/>
    <property type="project" value="InterPro"/>
</dbReference>
<dbReference type="InterPro" id="IPR002047">
    <property type="entry name" value="Adipokinetic_hormone_CS"/>
</dbReference>
<dbReference type="GO" id="GO:0005615">
    <property type="term" value="C:extracellular space"/>
    <property type="evidence" value="ECO:0007669"/>
    <property type="project" value="TreeGrafter"/>
</dbReference>
<keyword evidence="4" id="KW-0027">Amidation</keyword>
<dbReference type="Pfam" id="PF01395">
    <property type="entry name" value="PBP_GOBP"/>
    <property type="match status" value="1"/>
</dbReference>
<proteinExistence type="predicted"/>
<dbReference type="GO" id="GO:0042048">
    <property type="term" value="P:olfactory behavior"/>
    <property type="evidence" value="ECO:0007669"/>
    <property type="project" value="EnsemblMetazoa"/>
</dbReference>
<feature type="signal peptide" evidence="7">
    <location>
        <begin position="1"/>
        <end position="44"/>
    </location>
</feature>
<dbReference type="InterPro" id="IPR006170">
    <property type="entry name" value="PBP/GOBP"/>
</dbReference>
<evidence type="ECO:0000256" key="7">
    <source>
        <dbReference type="SAM" id="SignalP"/>
    </source>
</evidence>
<keyword evidence="6" id="KW-0873">Pyrrolidone carboxylic acid</keyword>
<reference evidence="8" key="2">
    <citation type="submission" date="2014-06" db="EMBL/GenBank/DDBJ databases">
        <authorList>
            <person name="Hu T."/>
            <person name="Eisen M.B."/>
            <person name="Thornton K.R."/>
            <person name="Andolfatto P."/>
        </authorList>
    </citation>
    <scope>NUCLEOTIDE SEQUENCE</scope>
    <source>
        <strain evidence="8">W501</strain>
    </source>
</reference>
<dbReference type="KEGG" id="dsi:Dsimw501_GD14375"/>
<protein>
    <submittedName>
        <fullName evidence="8">Odorant-binding protein 69a</fullName>
    </submittedName>
</protein>
<dbReference type="SMART" id="SM00708">
    <property type="entry name" value="PhBP"/>
    <property type="match status" value="1"/>
</dbReference>
<dbReference type="GO" id="GO:0005549">
    <property type="term" value="F:odorant binding"/>
    <property type="evidence" value="ECO:0007669"/>
    <property type="project" value="InterPro"/>
</dbReference>
<evidence type="ECO:0000313" key="8">
    <source>
        <dbReference type="EMBL" id="KMY99222.1"/>
    </source>
</evidence>
<dbReference type="PROSITE" id="PS00256">
    <property type="entry name" value="AKH"/>
    <property type="match status" value="1"/>
</dbReference>
<dbReference type="InterPro" id="IPR036728">
    <property type="entry name" value="PBP_GOBP_sf"/>
</dbReference>
<dbReference type="PANTHER" id="PTHR11857:SF4">
    <property type="entry name" value="GENERAL ODORANT-BINDING PROTEIN 69A"/>
    <property type="match status" value="1"/>
</dbReference>
<dbReference type="GO" id="GO:0007608">
    <property type="term" value="P:sensory perception of smell"/>
    <property type="evidence" value="ECO:0007669"/>
    <property type="project" value="EnsemblMetazoa"/>
</dbReference>
<dbReference type="OrthoDB" id="5978988at2759"/>
<dbReference type="Bgee" id="FBgn0186058">
    <property type="expression patterns" value="Expressed in adult organism and 2 other cell types or tissues"/>
</dbReference>
<dbReference type="Gene3D" id="1.10.238.20">
    <property type="entry name" value="Pheromone/general odorant binding protein domain"/>
    <property type="match status" value="1"/>
</dbReference>
<evidence type="ECO:0000256" key="3">
    <source>
        <dbReference type="ARBA" id="ARBA00022729"/>
    </source>
</evidence>
<dbReference type="SUPFAM" id="SSF47565">
    <property type="entry name" value="Insect pheromone/odorant-binding proteins"/>
    <property type="match status" value="1"/>
</dbReference>
<dbReference type="CDD" id="cd23992">
    <property type="entry name" value="PBP_GOBP"/>
    <property type="match status" value="1"/>
</dbReference>
<evidence type="ECO:0000256" key="1">
    <source>
        <dbReference type="ARBA" id="ARBA00004613"/>
    </source>
</evidence>
<dbReference type="FunFam" id="1.10.238.20:FF:000020">
    <property type="entry name" value="Odorant-binding protein 69a"/>
    <property type="match status" value="1"/>
</dbReference>
<keyword evidence="5" id="KW-1015">Disulfide bond</keyword>
<evidence type="ECO:0000256" key="4">
    <source>
        <dbReference type="ARBA" id="ARBA00022815"/>
    </source>
</evidence>
<comment type="subcellular location">
    <subcellularLocation>
        <location evidence="1">Secreted</location>
    </subcellularLocation>
</comment>
<reference evidence="8" key="1">
    <citation type="journal article" date="2013" name="Genome Res.">
        <title>A second-generation assembly of the Drosophila simulans genome provides new insights into patterns of lineage-specific divergence.</title>
        <authorList>
            <person name="Hu T.T."/>
            <person name="Eisen M.B."/>
            <person name="Thornton K.R."/>
            <person name="Andolfatto P."/>
        </authorList>
    </citation>
    <scope>NUCLEOTIDE SEQUENCE [LARGE SCALE GENOMIC DNA]</scope>
    <source>
        <strain evidence="8">W501</strain>
    </source>
</reference>
<gene>
    <name evidence="8" type="primary">Dsim\Obp69a</name>
    <name evidence="8" type="ORF">Dsimw501_GD14375</name>
</gene>
<evidence type="ECO:0000256" key="2">
    <source>
        <dbReference type="ARBA" id="ARBA00022525"/>
    </source>
</evidence>
<keyword evidence="3 7" id="KW-0732">Signal</keyword>
<dbReference type="GO" id="GO:0019236">
    <property type="term" value="P:response to pheromone"/>
    <property type="evidence" value="ECO:0007669"/>
    <property type="project" value="EnsemblMetazoa"/>
</dbReference>
<dbReference type="EMBL" id="CM002912">
    <property type="protein sequence ID" value="KMY99222.1"/>
    <property type="molecule type" value="Genomic_DNA"/>
</dbReference>
<dbReference type="PANTHER" id="PTHR11857">
    <property type="entry name" value="ODORANT BINDING PROTEIN-RELATED"/>
    <property type="match status" value="1"/>
</dbReference>
<evidence type="ECO:0000256" key="6">
    <source>
        <dbReference type="ARBA" id="ARBA00023283"/>
    </source>
</evidence>
<dbReference type="AlphaFoldDB" id="A0A0J9RUB9"/>
<reference evidence="8" key="3">
    <citation type="submission" date="2015-04" db="EMBL/GenBank/DDBJ databases">
        <authorList>
            <consortium name="FlyBase"/>
        </authorList>
    </citation>
    <scope>NUCLEOTIDE SEQUENCE</scope>
    <source>
        <strain evidence="8">W501</strain>
    </source>
</reference>
<accession>A0A0J9RUB9</accession>
<keyword evidence="2" id="KW-0964">Secreted</keyword>
<sequence length="168" mass="19018">MRHRLKSAQLNFSNFWGAAKMAARHFSLLLALLILYDLIPGNQGVEINPTIIKQVRKLRVRCLNQTGASVEMIDKSVKDRILPTDPQIKCFLYCMFDMFGLMDSQNIMHLEALLEVLPEEIHKTINGLVDSCGTQKGKDGCETAYETVKCYIAVNGKFIWEEIIVLLG</sequence>
<organism evidence="8">
    <name type="scientific">Drosophila simulans</name>
    <name type="common">Fruit fly</name>
    <dbReference type="NCBI Taxonomy" id="7240"/>
    <lineage>
        <taxon>Eukaryota</taxon>
        <taxon>Metazoa</taxon>
        <taxon>Ecdysozoa</taxon>
        <taxon>Arthropoda</taxon>
        <taxon>Hexapoda</taxon>
        <taxon>Insecta</taxon>
        <taxon>Pterygota</taxon>
        <taxon>Neoptera</taxon>
        <taxon>Endopterygota</taxon>
        <taxon>Diptera</taxon>
        <taxon>Brachycera</taxon>
        <taxon>Muscomorpha</taxon>
        <taxon>Ephydroidea</taxon>
        <taxon>Drosophilidae</taxon>
        <taxon>Drosophila</taxon>
        <taxon>Sophophora</taxon>
    </lineage>
</organism>
<feature type="chain" id="PRO_5005322032" evidence="7">
    <location>
        <begin position="45"/>
        <end position="168"/>
    </location>
</feature>
<evidence type="ECO:0000256" key="5">
    <source>
        <dbReference type="ARBA" id="ARBA00023157"/>
    </source>
</evidence>
<dbReference type="GO" id="GO:0007619">
    <property type="term" value="P:courtship behavior"/>
    <property type="evidence" value="ECO:0007669"/>
    <property type="project" value="EnsemblMetazoa"/>
</dbReference>